<protein>
    <recommendedName>
        <fullName evidence="3">Transposase</fullName>
    </recommendedName>
</protein>
<evidence type="ECO:0000313" key="1">
    <source>
        <dbReference type="EMBL" id="MCT7969929.1"/>
    </source>
</evidence>
<gene>
    <name evidence="1" type="ORF">NG799_26805</name>
</gene>
<dbReference type="EMBL" id="JAMXFF010000065">
    <property type="protein sequence ID" value="MCT7969929.1"/>
    <property type="molecule type" value="Genomic_DNA"/>
</dbReference>
<reference evidence="1 2" key="1">
    <citation type="journal article" date="2022" name="Front. Microbiol.">
        <title>High genomic differentiation and limited gene flow indicate recent cryptic speciation within the genus Laspinema (cyanobacteria).</title>
        <authorList>
            <person name="Stanojkovic A."/>
            <person name="Skoupy S."/>
            <person name="Skaloud P."/>
            <person name="Dvorak P."/>
        </authorList>
    </citation>
    <scope>NUCLEOTIDE SEQUENCE [LARGE SCALE GENOMIC DNA]</scope>
    <source>
        <strain evidence="1 2">D2a</strain>
    </source>
</reference>
<accession>A0ABT2MYT7</accession>
<dbReference type="Proteomes" id="UP001525890">
    <property type="component" value="Unassembled WGS sequence"/>
</dbReference>
<comment type="caution">
    <text evidence="1">The sequence shown here is derived from an EMBL/GenBank/DDBJ whole genome shotgun (WGS) entry which is preliminary data.</text>
</comment>
<proteinExistence type="predicted"/>
<dbReference type="RefSeq" id="WP_368009369.1">
    <property type="nucleotide sequence ID" value="NZ_JAMXFF010000065.1"/>
</dbReference>
<sequence>MLRIVIQAIAQQKEPAKLPLTTDRVEAHQSCEEPIPLKWVKVQIARYAWNALAVRLIRKKLDQSNQQRVR</sequence>
<name>A0ABT2MYT7_9CYAN</name>
<organism evidence="1 2">
    <name type="scientific">Laspinema palackyanum D2a</name>
    <dbReference type="NCBI Taxonomy" id="2953684"/>
    <lineage>
        <taxon>Bacteria</taxon>
        <taxon>Bacillati</taxon>
        <taxon>Cyanobacteriota</taxon>
        <taxon>Cyanophyceae</taxon>
        <taxon>Oscillatoriophycideae</taxon>
        <taxon>Oscillatoriales</taxon>
        <taxon>Laspinemataceae</taxon>
        <taxon>Laspinema</taxon>
        <taxon>Laspinema palackyanum</taxon>
    </lineage>
</organism>
<keyword evidence="2" id="KW-1185">Reference proteome</keyword>
<evidence type="ECO:0008006" key="3">
    <source>
        <dbReference type="Google" id="ProtNLM"/>
    </source>
</evidence>
<evidence type="ECO:0000313" key="2">
    <source>
        <dbReference type="Proteomes" id="UP001525890"/>
    </source>
</evidence>